<reference evidence="11" key="1">
    <citation type="submission" date="2025-08" db="UniProtKB">
        <authorList>
            <consortium name="RefSeq"/>
        </authorList>
    </citation>
    <scope>IDENTIFICATION</scope>
    <source>
        <strain evidence="11">11010-0011.00</strain>
        <tissue evidence="11">Whole body</tissue>
    </source>
</reference>
<feature type="domain" description="B box-type" evidence="9">
    <location>
        <begin position="120"/>
        <end position="165"/>
    </location>
</feature>
<dbReference type="Pfam" id="PF01436">
    <property type="entry name" value="NHL"/>
    <property type="match status" value="5"/>
</dbReference>
<dbReference type="InterPro" id="IPR050952">
    <property type="entry name" value="TRIM-NHL_E3_ligases"/>
</dbReference>
<dbReference type="Pfam" id="PF00643">
    <property type="entry name" value="zf-B_box"/>
    <property type="match status" value="1"/>
</dbReference>
<feature type="repeat" description="NHL" evidence="7">
    <location>
        <begin position="527"/>
        <end position="570"/>
    </location>
</feature>
<feature type="region of interest" description="Disordered" evidence="8">
    <location>
        <begin position="1"/>
        <end position="41"/>
    </location>
</feature>
<feature type="repeat" description="NHL" evidence="7">
    <location>
        <begin position="670"/>
        <end position="712"/>
    </location>
</feature>
<dbReference type="RefSeq" id="XP_030386129.1">
    <property type="nucleotide sequence ID" value="XM_030530269.1"/>
</dbReference>
<dbReference type="PANTHER" id="PTHR24104">
    <property type="entry name" value="E3 UBIQUITIN-PROTEIN LIGASE NHLRC1-RELATED"/>
    <property type="match status" value="1"/>
</dbReference>
<dbReference type="InterPro" id="IPR000315">
    <property type="entry name" value="Znf_B-box"/>
</dbReference>
<evidence type="ECO:0000256" key="7">
    <source>
        <dbReference type="PROSITE-ProRule" id="PRU00504"/>
    </source>
</evidence>
<evidence type="ECO:0000259" key="9">
    <source>
        <dbReference type="PROSITE" id="PS50119"/>
    </source>
</evidence>
<evidence type="ECO:0000313" key="11">
    <source>
        <dbReference type="RefSeq" id="XP_030386129.1"/>
    </source>
</evidence>
<dbReference type="OrthoDB" id="342730at2759"/>
<dbReference type="SUPFAM" id="SSF57845">
    <property type="entry name" value="B-box zinc-binding domain"/>
    <property type="match status" value="1"/>
</dbReference>
<keyword evidence="3" id="KW-0677">Repeat</keyword>
<dbReference type="PROSITE" id="PS51125">
    <property type="entry name" value="NHL"/>
    <property type="match status" value="5"/>
</dbReference>
<feature type="repeat" description="NHL" evidence="7">
    <location>
        <begin position="574"/>
        <end position="617"/>
    </location>
</feature>
<keyword evidence="2" id="KW-0479">Metal-binding</keyword>
<protein>
    <submittedName>
        <fullName evidence="11">Protein wech</fullName>
    </submittedName>
</protein>
<proteinExistence type="predicted"/>
<name>A0A6J2UCL6_DROLE</name>
<feature type="domain" description="B box-type" evidence="9">
    <location>
        <begin position="186"/>
        <end position="226"/>
    </location>
</feature>
<feature type="compositionally biased region" description="Polar residues" evidence="8">
    <location>
        <begin position="1"/>
        <end position="28"/>
    </location>
</feature>
<evidence type="ECO:0000256" key="8">
    <source>
        <dbReference type="SAM" id="MobiDB-lite"/>
    </source>
</evidence>
<evidence type="ECO:0000256" key="5">
    <source>
        <dbReference type="ARBA" id="ARBA00022833"/>
    </source>
</evidence>
<sequence length="822" mass="89768">MMELLSNNSVPQQMASSNTPTNSGNPAVNTNGGSGGSISSNASNSSERLLAGILESFPSWDLNAGLLPSMGQSQLNGSPPRTDFFINNFLGGLDSHGDFSIGPIVSGARNPKMSPESSNNSSISCGWCEVSASIRCLECNEFMCNDCLREHRNSPLSSNHSIVSLPTPIGASPTGGTSANAQTPASSNFICDIHNEMLRYVCDYCRKLVCQCCTLHEHKEHSYASIQSFMVGSKEKLENAIESSQVGTRCIKSSIDKALAFIRLIERNCSELSDNIRKAFRQFIIAIEDRERFLLDFVEKLRQRRLAILHDQMAGLKSALAGLSETSDMLSKVADNACTMDQIEIAMKLTNGQRQMEQFAGIYKDLQPKQEVFAFAPPDYSLLQDIRNQGGVILVDDKNMPIVSSTNGIVTAPGAGSGAGASNSGANGAGSGIDIAFGAMLPMPNNPLSVAATNVRRPLLRDNSFRIPSPIMQPRGGSACGMSSAALDWELNGLRSSPGLHFSAPRTTQAIPGCMDLVKARNSNALSLSFATEGHEDGQVSRPWGLCVDKMGHILVSDRRNNRVQVFNPDGSLKFKFGRKGVGNGEFDLPAGICVDVDNRIIVVDKDNHRVQIFTASGVFLLKFGSYGKEYGQFQYPWDVAVNSRRQIVVTDSRNHRIQQFDSEGRFIRQIVFDNHGQTKGIASPRGVCYTPTGNIIVSDFDNHCLYLIDPDINDILSVKGHEGSGFHEFNRPSGLCCDDEGRIIVADSKNQRILVFNQNLDFLWDIEVRPSINPLMPPTLDEKDRTCDVALMPDGRIVFLIELSPDSKEGSNPYKRFVHVF</sequence>
<keyword evidence="4 6" id="KW-0863">Zinc-finger</keyword>
<dbReference type="PANTHER" id="PTHR24104:SF48">
    <property type="entry name" value="PROTEIN WECH"/>
    <property type="match status" value="1"/>
</dbReference>
<dbReference type="SMART" id="SM00336">
    <property type="entry name" value="BBOX"/>
    <property type="match status" value="2"/>
</dbReference>
<dbReference type="InterPro" id="IPR001258">
    <property type="entry name" value="NHL_repeat"/>
</dbReference>
<dbReference type="CDD" id="cd14954">
    <property type="entry name" value="NHL_TRIM71_like"/>
    <property type="match status" value="1"/>
</dbReference>
<evidence type="ECO:0000256" key="1">
    <source>
        <dbReference type="ARBA" id="ARBA00022473"/>
    </source>
</evidence>
<dbReference type="AlphaFoldDB" id="A0A6J2UCL6"/>
<dbReference type="Gene3D" id="4.10.830.40">
    <property type="match status" value="1"/>
</dbReference>
<organism evidence="10 11">
    <name type="scientific">Drosophila lebanonensis</name>
    <name type="common">Fruit fly</name>
    <name type="synonym">Scaptodrosophila lebanonensis</name>
    <dbReference type="NCBI Taxonomy" id="7225"/>
    <lineage>
        <taxon>Eukaryota</taxon>
        <taxon>Metazoa</taxon>
        <taxon>Ecdysozoa</taxon>
        <taxon>Arthropoda</taxon>
        <taxon>Hexapoda</taxon>
        <taxon>Insecta</taxon>
        <taxon>Pterygota</taxon>
        <taxon>Neoptera</taxon>
        <taxon>Endopterygota</taxon>
        <taxon>Diptera</taxon>
        <taxon>Brachycera</taxon>
        <taxon>Muscomorpha</taxon>
        <taxon>Ephydroidea</taxon>
        <taxon>Drosophilidae</taxon>
        <taxon>Scaptodrosophila</taxon>
    </lineage>
</organism>
<evidence type="ECO:0000313" key="10">
    <source>
        <dbReference type="Proteomes" id="UP000504634"/>
    </source>
</evidence>
<evidence type="ECO:0000256" key="6">
    <source>
        <dbReference type="PROSITE-ProRule" id="PRU00024"/>
    </source>
</evidence>
<dbReference type="CDD" id="cd19757">
    <property type="entry name" value="Bbox1"/>
    <property type="match status" value="1"/>
</dbReference>
<dbReference type="GO" id="GO:0000209">
    <property type="term" value="P:protein polyubiquitination"/>
    <property type="evidence" value="ECO:0007669"/>
    <property type="project" value="TreeGrafter"/>
</dbReference>
<dbReference type="CDD" id="cd19794">
    <property type="entry name" value="Bbox2_TRIM66-like"/>
    <property type="match status" value="1"/>
</dbReference>
<dbReference type="FunFam" id="2.120.10.30:FF:000074">
    <property type="entry name" value="Blast:Protein wech"/>
    <property type="match status" value="1"/>
</dbReference>
<evidence type="ECO:0000256" key="3">
    <source>
        <dbReference type="ARBA" id="ARBA00022737"/>
    </source>
</evidence>
<evidence type="ECO:0000256" key="2">
    <source>
        <dbReference type="ARBA" id="ARBA00022723"/>
    </source>
</evidence>
<dbReference type="PROSITE" id="PS50119">
    <property type="entry name" value="ZF_BBOX"/>
    <property type="match status" value="2"/>
</dbReference>
<keyword evidence="1" id="KW-0217">Developmental protein</keyword>
<dbReference type="FunFam" id="2.120.10.30:FF:000080">
    <property type="entry name" value="E3 ubiquitin-protein ligase TRIM71"/>
    <property type="match status" value="1"/>
</dbReference>
<evidence type="ECO:0000256" key="4">
    <source>
        <dbReference type="ARBA" id="ARBA00022771"/>
    </source>
</evidence>
<dbReference type="GO" id="GO:0061630">
    <property type="term" value="F:ubiquitin protein ligase activity"/>
    <property type="evidence" value="ECO:0007669"/>
    <property type="project" value="TreeGrafter"/>
</dbReference>
<dbReference type="GO" id="GO:0008270">
    <property type="term" value="F:zinc ion binding"/>
    <property type="evidence" value="ECO:0007669"/>
    <property type="project" value="UniProtKB-KW"/>
</dbReference>
<dbReference type="GO" id="GO:0043161">
    <property type="term" value="P:proteasome-mediated ubiquitin-dependent protein catabolic process"/>
    <property type="evidence" value="ECO:0007669"/>
    <property type="project" value="TreeGrafter"/>
</dbReference>
<keyword evidence="5" id="KW-0862">Zinc</keyword>
<feature type="repeat" description="NHL" evidence="7">
    <location>
        <begin position="621"/>
        <end position="664"/>
    </location>
</feature>
<dbReference type="InterPro" id="IPR011042">
    <property type="entry name" value="6-blade_b-propeller_TolB-like"/>
</dbReference>
<dbReference type="Pfam" id="PF22586">
    <property type="entry name" value="ANCHR-like_BBOX"/>
    <property type="match status" value="1"/>
</dbReference>
<dbReference type="CTD" id="44653"/>
<dbReference type="Gene3D" id="3.30.160.60">
    <property type="entry name" value="Classic Zinc Finger"/>
    <property type="match status" value="1"/>
</dbReference>
<keyword evidence="10" id="KW-1185">Reference proteome</keyword>
<dbReference type="Gene3D" id="2.120.10.30">
    <property type="entry name" value="TolB, C-terminal domain"/>
    <property type="match status" value="2"/>
</dbReference>
<accession>A0A6J2UCL6</accession>
<dbReference type="Proteomes" id="UP000504634">
    <property type="component" value="Unplaced"/>
</dbReference>
<dbReference type="GeneID" id="115632965"/>
<gene>
    <name evidence="11" type="primary">LOC115632965</name>
</gene>
<feature type="repeat" description="NHL" evidence="7">
    <location>
        <begin position="717"/>
        <end position="760"/>
    </location>
</feature>
<dbReference type="SUPFAM" id="SSF101898">
    <property type="entry name" value="NHL repeat"/>
    <property type="match status" value="1"/>
</dbReference>